<comment type="subunit">
    <text evidence="8">The complex is composed of two ATP-binding proteins (PotA), two transmembrane proteins (PotB and PotC) and a solute-binding protein (PotD).</text>
</comment>
<proteinExistence type="inferred from homology"/>
<dbReference type="InterPro" id="IPR003593">
    <property type="entry name" value="AAA+_ATPase"/>
</dbReference>
<dbReference type="FunFam" id="3.40.50.300:FF:000042">
    <property type="entry name" value="Maltose/maltodextrin ABC transporter, ATP-binding protein"/>
    <property type="match status" value="1"/>
</dbReference>
<comment type="catalytic activity">
    <reaction evidence="8">
        <text>ATP + H2O + polyamine-[polyamine-binding protein]Side 1 = ADP + phosphate + polyamineSide 2 + [polyamine-binding protein]Side 1.</text>
        <dbReference type="EC" id="7.6.2.11"/>
    </reaction>
</comment>
<comment type="subcellular location">
    <subcellularLocation>
        <location evidence="1">Cell inner membrane</location>
        <topology evidence="1">Peripheral membrane protein</topology>
    </subcellularLocation>
</comment>
<protein>
    <recommendedName>
        <fullName evidence="8">Spermidine/putrescine import ATP-binding protein PotA</fullName>
        <ecNumber evidence="8">7.6.2.11</ecNumber>
    </recommendedName>
</protein>
<evidence type="ECO:0000313" key="10">
    <source>
        <dbReference type="EMBL" id="PDQ22813.1"/>
    </source>
</evidence>
<keyword evidence="4 8" id="KW-0547">Nucleotide-binding</keyword>
<name>A0A2A6FM55_9HYPH</name>
<dbReference type="PROSITE" id="PS50893">
    <property type="entry name" value="ABC_TRANSPORTER_2"/>
    <property type="match status" value="1"/>
</dbReference>
<dbReference type="EMBL" id="NWQG01000007">
    <property type="protein sequence ID" value="PDQ22813.1"/>
    <property type="molecule type" value="Genomic_DNA"/>
</dbReference>
<dbReference type="AlphaFoldDB" id="A0A2A6FM55"/>
<dbReference type="SUPFAM" id="SSF50331">
    <property type="entry name" value="MOP-like"/>
    <property type="match status" value="1"/>
</dbReference>
<keyword evidence="3 8" id="KW-1003">Cell membrane</keyword>
<dbReference type="EC" id="7.6.2.11" evidence="8"/>
<keyword evidence="11" id="KW-1185">Reference proteome</keyword>
<dbReference type="SUPFAM" id="SSF52540">
    <property type="entry name" value="P-loop containing nucleoside triphosphate hydrolases"/>
    <property type="match status" value="1"/>
</dbReference>
<dbReference type="RefSeq" id="WP_097571684.1">
    <property type="nucleotide sequence ID" value="NZ_NWQG01000007.1"/>
</dbReference>
<accession>A0A2A6FM55</accession>
<dbReference type="Gene3D" id="2.40.50.100">
    <property type="match status" value="1"/>
</dbReference>
<dbReference type="GO" id="GO:0016887">
    <property type="term" value="F:ATP hydrolysis activity"/>
    <property type="evidence" value="ECO:0007669"/>
    <property type="project" value="InterPro"/>
</dbReference>
<dbReference type="GO" id="GO:0015417">
    <property type="term" value="F:ABC-type polyamine transporter activity"/>
    <property type="evidence" value="ECO:0007669"/>
    <property type="project" value="UniProtKB-EC"/>
</dbReference>
<dbReference type="GO" id="GO:0005524">
    <property type="term" value="F:ATP binding"/>
    <property type="evidence" value="ECO:0007669"/>
    <property type="project" value="UniProtKB-KW"/>
</dbReference>
<keyword evidence="7 8" id="KW-0472">Membrane</keyword>
<dbReference type="InterPro" id="IPR003439">
    <property type="entry name" value="ABC_transporter-like_ATP-bd"/>
</dbReference>
<comment type="caution">
    <text evidence="10">The sequence shown here is derived from an EMBL/GenBank/DDBJ whole genome shotgun (WGS) entry which is preliminary data.</text>
</comment>
<dbReference type="InterPro" id="IPR005893">
    <property type="entry name" value="PotA-like"/>
</dbReference>
<evidence type="ECO:0000313" key="11">
    <source>
        <dbReference type="Proteomes" id="UP000219182"/>
    </source>
</evidence>
<evidence type="ECO:0000259" key="9">
    <source>
        <dbReference type="PROSITE" id="PS50893"/>
    </source>
</evidence>
<dbReference type="GO" id="GO:0043190">
    <property type="term" value="C:ATP-binding cassette (ABC) transporter complex"/>
    <property type="evidence" value="ECO:0007669"/>
    <property type="project" value="InterPro"/>
</dbReference>
<dbReference type="PANTHER" id="PTHR42781">
    <property type="entry name" value="SPERMIDINE/PUTRESCINE IMPORT ATP-BINDING PROTEIN POTA"/>
    <property type="match status" value="1"/>
</dbReference>
<dbReference type="InterPro" id="IPR027417">
    <property type="entry name" value="P-loop_NTPase"/>
</dbReference>
<organism evidence="10 11">
    <name type="scientific">Mesorhizobium sanjuanii</name>
    <dbReference type="NCBI Taxonomy" id="2037900"/>
    <lineage>
        <taxon>Bacteria</taxon>
        <taxon>Pseudomonadati</taxon>
        <taxon>Pseudomonadota</taxon>
        <taxon>Alphaproteobacteria</taxon>
        <taxon>Hyphomicrobiales</taxon>
        <taxon>Phyllobacteriaceae</taxon>
        <taxon>Mesorhizobium</taxon>
    </lineage>
</organism>
<evidence type="ECO:0000256" key="6">
    <source>
        <dbReference type="ARBA" id="ARBA00022967"/>
    </source>
</evidence>
<dbReference type="PANTHER" id="PTHR42781:SF4">
    <property type="entry name" value="SPERMIDINE_PUTRESCINE IMPORT ATP-BINDING PROTEIN POTA"/>
    <property type="match status" value="1"/>
</dbReference>
<dbReference type="PROSITE" id="PS00211">
    <property type="entry name" value="ABC_TRANSPORTER_1"/>
    <property type="match status" value="1"/>
</dbReference>
<evidence type="ECO:0000256" key="1">
    <source>
        <dbReference type="ARBA" id="ARBA00004417"/>
    </source>
</evidence>
<evidence type="ECO:0000256" key="8">
    <source>
        <dbReference type="RuleBase" id="RU364083"/>
    </source>
</evidence>
<keyword evidence="2 8" id="KW-0813">Transport</keyword>
<keyword evidence="5 8" id="KW-0067">ATP-binding</keyword>
<sequence>MTEVSIERLTKTFGSARAVDGISIRIADGEFISLLGPSGCGKTTTLKMIAGFEEANEGAIRFDGKDVINVPAEKRDIGMVFQNYALFPHMTVDQNLAFGLEMRKIAKPEMRDRIAEVLDMVQLGGYSDRYPNQLSGGQQQRVALARALVIEPKILLLDEPLANLDAKLREEMRVFIRDLQRRVGITTVYVTHDQAEAMTMSDRVVVMFGGRIAQIGAPTDIYERPENLEVAQFVGQVNLVKGTILGGTITGAAGPGKNRVASVFGDVVVDSRTGHASGTAVTLSLRPEAIELKPAGQGGAQGKVMARYYSGSIIDYRIALDSGETLHVQTFPNIRIAEGDRVSVHAPADGFWLLGAAQ</sequence>
<evidence type="ECO:0000256" key="5">
    <source>
        <dbReference type="ARBA" id="ARBA00022840"/>
    </source>
</evidence>
<keyword evidence="6 8" id="KW-1278">Translocase</keyword>
<dbReference type="InterPro" id="IPR008995">
    <property type="entry name" value="Mo/tungstate-bd_C_term_dom"/>
</dbReference>
<reference evidence="10 11" key="1">
    <citation type="submission" date="2017-09" db="EMBL/GenBank/DDBJ databases">
        <title>Mesorhizobum sanjuanii sp. nov. isolated from nodules of Lotus tenuis in saline-alkaline lowlands of Flooding Pampa.</title>
        <authorList>
            <person name="Sannazzaro A.I."/>
            <person name="Torres Tejerizo G.A."/>
            <person name="Fontana F."/>
            <person name="Cumpa Velazquez L.M."/>
            <person name="Hansen L."/>
            <person name="Pistorio M."/>
            <person name="Estrella M.J."/>
        </authorList>
    </citation>
    <scope>NUCLEOTIDE SEQUENCE [LARGE SCALE GENOMIC DNA]</scope>
    <source>
        <strain evidence="10 11">BSA136</strain>
    </source>
</reference>
<dbReference type="Pfam" id="PF08402">
    <property type="entry name" value="TOBE_2"/>
    <property type="match status" value="1"/>
</dbReference>
<dbReference type="InterPro" id="IPR050093">
    <property type="entry name" value="ABC_SmlMolc_Importer"/>
</dbReference>
<feature type="domain" description="ABC transporter" evidence="9">
    <location>
        <begin position="4"/>
        <end position="234"/>
    </location>
</feature>
<comment type="similarity">
    <text evidence="8">Belongs to the ABC transporter superfamily. Spermidine/putrescine importer (TC 3.A.1.11.1) family.</text>
</comment>
<dbReference type="SMART" id="SM00382">
    <property type="entry name" value="AAA"/>
    <property type="match status" value="1"/>
</dbReference>
<dbReference type="InterPro" id="IPR017871">
    <property type="entry name" value="ABC_transporter-like_CS"/>
</dbReference>
<dbReference type="Proteomes" id="UP000219182">
    <property type="component" value="Unassembled WGS sequence"/>
</dbReference>
<dbReference type="Gene3D" id="3.40.50.300">
    <property type="entry name" value="P-loop containing nucleotide triphosphate hydrolases"/>
    <property type="match status" value="1"/>
</dbReference>
<evidence type="ECO:0000256" key="4">
    <source>
        <dbReference type="ARBA" id="ARBA00022741"/>
    </source>
</evidence>
<dbReference type="NCBIfam" id="TIGR01187">
    <property type="entry name" value="potA"/>
    <property type="match status" value="1"/>
</dbReference>
<gene>
    <name evidence="8" type="primary">potA</name>
    <name evidence="10" type="ORF">CN311_01555</name>
</gene>
<dbReference type="InterPro" id="IPR013611">
    <property type="entry name" value="Transp-assoc_OB_typ2"/>
</dbReference>
<evidence type="ECO:0000256" key="2">
    <source>
        <dbReference type="ARBA" id="ARBA00022448"/>
    </source>
</evidence>
<comment type="function">
    <text evidence="8">Part of the ABC transporter complex PotABCD involved in spermidine/putrescine import. Responsible for energy coupling to the transport system.</text>
</comment>
<evidence type="ECO:0000256" key="7">
    <source>
        <dbReference type="ARBA" id="ARBA00023136"/>
    </source>
</evidence>
<evidence type="ECO:0000256" key="3">
    <source>
        <dbReference type="ARBA" id="ARBA00022475"/>
    </source>
</evidence>
<dbReference type="Pfam" id="PF00005">
    <property type="entry name" value="ABC_tran"/>
    <property type="match status" value="1"/>
</dbReference>